<dbReference type="PANTHER" id="PTHR11228">
    <property type="entry name" value="RADICAL SAM DOMAIN PROTEIN"/>
    <property type="match status" value="1"/>
</dbReference>
<dbReference type="InterPro" id="IPR007197">
    <property type="entry name" value="rSAM"/>
</dbReference>
<proteinExistence type="predicted"/>
<dbReference type="InterPro" id="IPR024032">
    <property type="entry name" value="rSAM_paired_HxsC"/>
</dbReference>
<organism evidence="7 8">
    <name type="scientific">Bradyrhizobium zhanjiangense</name>
    <dbReference type="NCBI Taxonomy" id="1325107"/>
    <lineage>
        <taxon>Bacteria</taxon>
        <taxon>Pseudomonadati</taxon>
        <taxon>Pseudomonadota</taxon>
        <taxon>Alphaproteobacteria</taxon>
        <taxon>Hyphomicrobiales</taxon>
        <taxon>Nitrobacteraceae</taxon>
        <taxon>Bradyrhizobium</taxon>
    </lineage>
</organism>
<gene>
    <name evidence="7" type="primary">hxsC</name>
    <name evidence="7" type="ORF">EAS61_39630</name>
</gene>
<dbReference type="NCBIfam" id="TIGR03977">
    <property type="entry name" value="rSAM_pair_HxsC"/>
    <property type="match status" value="1"/>
</dbReference>
<evidence type="ECO:0000313" key="8">
    <source>
        <dbReference type="Proteomes" id="UP000290174"/>
    </source>
</evidence>
<evidence type="ECO:0000313" key="7">
    <source>
        <dbReference type="EMBL" id="RXG84231.1"/>
    </source>
</evidence>
<name>A0A4Q0Q5D0_9BRAD</name>
<accession>A0A4Q0Q5D0</accession>
<dbReference type="SFLD" id="SFLDS00029">
    <property type="entry name" value="Radical_SAM"/>
    <property type="match status" value="1"/>
</dbReference>
<comment type="caution">
    <text evidence="7">The sequence shown here is derived from an EMBL/GenBank/DDBJ whole genome shotgun (WGS) entry which is preliminary data.</text>
</comment>
<dbReference type="Proteomes" id="UP000290174">
    <property type="component" value="Unassembled WGS sequence"/>
</dbReference>
<dbReference type="GO" id="GO:0046872">
    <property type="term" value="F:metal ion binding"/>
    <property type="evidence" value="ECO:0007669"/>
    <property type="project" value="UniProtKB-KW"/>
</dbReference>
<evidence type="ECO:0000256" key="4">
    <source>
        <dbReference type="ARBA" id="ARBA00023004"/>
    </source>
</evidence>
<evidence type="ECO:0000259" key="6">
    <source>
        <dbReference type="Pfam" id="PF04055"/>
    </source>
</evidence>
<dbReference type="GO" id="GO:0051536">
    <property type="term" value="F:iron-sulfur cluster binding"/>
    <property type="evidence" value="ECO:0007669"/>
    <property type="project" value="UniProtKB-KW"/>
</dbReference>
<feature type="domain" description="Radical SAM core" evidence="6">
    <location>
        <begin position="118"/>
        <end position="262"/>
    </location>
</feature>
<dbReference type="InterPro" id="IPR050377">
    <property type="entry name" value="Radical_SAM_PqqE_MftC-like"/>
</dbReference>
<evidence type="ECO:0000256" key="1">
    <source>
        <dbReference type="ARBA" id="ARBA00001966"/>
    </source>
</evidence>
<keyword evidence="4" id="KW-0408">Iron</keyword>
<keyword evidence="2" id="KW-0949">S-adenosyl-L-methionine</keyword>
<dbReference type="AlphaFoldDB" id="A0A4Q0Q5D0"/>
<evidence type="ECO:0000256" key="5">
    <source>
        <dbReference type="ARBA" id="ARBA00023014"/>
    </source>
</evidence>
<evidence type="ECO:0000256" key="2">
    <source>
        <dbReference type="ARBA" id="ARBA00022691"/>
    </source>
</evidence>
<dbReference type="InterPro" id="IPR013785">
    <property type="entry name" value="Aldolase_TIM"/>
</dbReference>
<keyword evidence="3" id="KW-0479">Metal-binding</keyword>
<dbReference type="EMBL" id="RKMK01000078">
    <property type="protein sequence ID" value="RXG84231.1"/>
    <property type="molecule type" value="Genomic_DNA"/>
</dbReference>
<evidence type="ECO:0000256" key="3">
    <source>
        <dbReference type="ARBA" id="ARBA00022723"/>
    </source>
</evidence>
<dbReference type="PANTHER" id="PTHR11228:SF7">
    <property type="entry name" value="PQQA PEPTIDE CYCLASE"/>
    <property type="match status" value="1"/>
</dbReference>
<dbReference type="SUPFAM" id="SSF102114">
    <property type="entry name" value="Radical SAM enzymes"/>
    <property type="match status" value="1"/>
</dbReference>
<protein>
    <submittedName>
        <fullName evidence="7">His-Xaa-Ser system radical SAM maturase HxsC</fullName>
    </submittedName>
</protein>
<keyword evidence="5" id="KW-0411">Iron-sulfur</keyword>
<sequence>MTLPLYGTASQSAGFSSSKARSVLRLRSVDSAVERHVADFALARTPDDIRLAIEADWPSILVLSDGSIDLPRTFTGRHVTVPSNYDYLADGDVIGFDHASRKFRTLYRRNSAHNSFLVTERCNNYCLMCSQPPKDVDDRWILSEIKESLPLIDRATGALTFTGGETLSDWEDFTGVLKECRDRLPATAVQVLTNGRAFSDSRIVDTWKDIGHPNLMAAIPVYASVDHVHDHVVQAKGAFDETILGILKLKDRAQRVEIRVVLHALTAPIIEDTGRWIARNLPFVDHVALMGLENMGFAIANDAMLWMDPVDYGDGLARAVDHLSAAGVNVSVYNLPKCVLPKSVWPHAFQSISDWKNGFVEECDRCDAKTTCSGFFTTGRPRFSRGVRAITAQRDELTILAN</sequence>
<dbReference type="CDD" id="cd01335">
    <property type="entry name" value="Radical_SAM"/>
    <property type="match status" value="1"/>
</dbReference>
<comment type="cofactor">
    <cofactor evidence="1">
        <name>[4Fe-4S] cluster</name>
        <dbReference type="ChEBI" id="CHEBI:49883"/>
    </cofactor>
</comment>
<dbReference type="SFLD" id="SFLDG01103">
    <property type="entry name" value="Uncharacterised_Radical_SAM_Su"/>
    <property type="match status" value="1"/>
</dbReference>
<reference evidence="7 8" key="1">
    <citation type="submission" date="2018-11" db="EMBL/GenBank/DDBJ databases">
        <title>Bradyrhizobium sp. nov., isolated from effective nodules of peanut in China.</title>
        <authorList>
            <person name="Li Y."/>
        </authorList>
    </citation>
    <scope>NUCLEOTIDE SEQUENCE [LARGE SCALE GENOMIC DNA]</scope>
    <source>
        <strain evidence="7 8">CCBAU 51770</strain>
    </source>
</reference>
<dbReference type="Gene3D" id="3.20.20.70">
    <property type="entry name" value="Aldolase class I"/>
    <property type="match status" value="1"/>
</dbReference>
<dbReference type="Pfam" id="PF04055">
    <property type="entry name" value="Radical_SAM"/>
    <property type="match status" value="1"/>
</dbReference>
<dbReference type="InterPro" id="IPR058240">
    <property type="entry name" value="rSAM_sf"/>
</dbReference>
<dbReference type="GO" id="GO:0003824">
    <property type="term" value="F:catalytic activity"/>
    <property type="evidence" value="ECO:0007669"/>
    <property type="project" value="InterPro"/>
</dbReference>